<feature type="transmembrane region" description="Helical" evidence="6">
    <location>
        <begin position="207"/>
        <end position="223"/>
    </location>
</feature>
<feature type="transmembrane region" description="Helical" evidence="6">
    <location>
        <begin position="354"/>
        <end position="375"/>
    </location>
</feature>
<dbReference type="Pfam" id="PF07690">
    <property type="entry name" value="MFS_1"/>
    <property type="match status" value="1"/>
</dbReference>
<feature type="transmembrane region" description="Helical" evidence="6">
    <location>
        <begin position="330"/>
        <end position="348"/>
    </location>
</feature>
<feature type="transmembrane region" description="Helical" evidence="6">
    <location>
        <begin position="300"/>
        <end position="318"/>
    </location>
</feature>
<feature type="transmembrane region" description="Helical" evidence="6">
    <location>
        <begin position="427"/>
        <end position="446"/>
    </location>
</feature>
<dbReference type="SUPFAM" id="SSF103473">
    <property type="entry name" value="MFS general substrate transporter"/>
    <property type="match status" value="1"/>
</dbReference>
<reference evidence="8 9" key="1">
    <citation type="submission" date="2024-09" db="EMBL/GenBank/DDBJ databases">
        <authorList>
            <person name="Sun Q."/>
            <person name="Mori K."/>
        </authorList>
    </citation>
    <scope>NUCLEOTIDE SEQUENCE [LARGE SCALE GENOMIC DNA]</scope>
    <source>
        <strain evidence="8 9">CCM 7228</strain>
    </source>
</reference>
<feature type="transmembrane region" description="Helical" evidence="6">
    <location>
        <begin position="146"/>
        <end position="168"/>
    </location>
</feature>
<feature type="transmembrane region" description="Helical" evidence="6">
    <location>
        <begin position="117"/>
        <end position="134"/>
    </location>
</feature>
<feature type="transmembrane region" description="Helical" evidence="6">
    <location>
        <begin position="23"/>
        <end position="46"/>
    </location>
</feature>
<dbReference type="RefSeq" id="WP_378936846.1">
    <property type="nucleotide sequence ID" value="NZ_JBHLVO010000021.1"/>
</dbReference>
<dbReference type="Gene3D" id="1.20.1250.20">
    <property type="entry name" value="MFS general substrate transporter like domains"/>
    <property type="match status" value="1"/>
</dbReference>
<feature type="transmembrane region" description="Helical" evidence="6">
    <location>
        <begin position="396"/>
        <end position="415"/>
    </location>
</feature>
<dbReference type="InterPro" id="IPR020846">
    <property type="entry name" value="MFS_dom"/>
</dbReference>
<evidence type="ECO:0000313" key="9">
    <source>
        <dbReference type="Proteomes" id="UP001589854"/>
    </source>
</evidence>
<feature type="transmembrane region" description="Helical" evidence="6">
    <location>
        <begin position="88"/>
        <end position="111"/>
    </location>
</feature>
<evidence type="ECO:0000256" key="1">
    <source>
        <dbReference type="ARBA" id="ARBA00004651"/>
    </source>
</evidence>
<comment type="subcellular location">
    <subcellularLocation>
        <location evidence="1">Cell membrane</location>
        <topology evidence="1">Multi-pass membrane protein</topology>
    </subcellularLocation>
</comment>
<dbReference type="PANTHER" id="PTHR42718:SF9">
    <property type="entry name" value="MAJOR FACILITATOR SUPERFAMILY MULTIDRUG TRANSPORTER MFSC"/>
    <property type="match status" value="1"/>
</dbReference>
<dbReference type="PROSITE" id="PS50850">
    <property type="entry name" value="MFS"/>
    <property type="match status" value="1"/>
</dbReference>
<keyword evidence="5 6" id="KW-0472">Membrane</keyword>
<dbReference type="CDD" id="cd17321">
    <property type="entry name" value="MFS_MMR_MDR_like"/>
    <property type="match status" value="1"/>
</dbReference>
<dbReference type="Proteomes" id="UP001589854">
    <property type="component" value="Unassembled WGS sequence"/>
</dbReference>
<feature type="transmembrane region" description="Helical" evidence="6">
    <location>
        <begin position="229"/>
        <end position="246"/>
    </location>
</feature>
<evidence type="ECO:0000259" key="7">
    <source>
        <dbReference type="PROSITE" id="PS50850"/>
    </source>
</evidence>
<feature type="domain" description="Major facilitator superfamily (MFS) profile" evidence="7">
    <location>
        <begin position="22"/>
        <end position="451"/>
    </location>
</feature>
<dbReference type="EMBL" id="JBHLVO010000021">
    <property type="protein sequence ID" value="MFC0273494.1"/>
    <property type="molecule type" value="Genomic_DNA"/>
</dbReference>
<evidence type="ECO:0000256" key="5">
    <source>
        <dbReference type="ARBA" id="ARBA00023136"/>
    </source>
</evidence>
<dbReference type="InterPro" id="IPR036259">
    <property type="entry name" value="MFS_trans_sf"/>
</dbReference>
<organism evidence="8 9">
    <name type="scientific">Metabacillus herbersteinensis</name>
    <dbReference type="NCBI Taxonomy" id="283816"/>
    <lineage>
        <taxon>Bacteria</taxon>
        <taxon>Bacillati</taxon>
        <taxon>Bacillota</taxon>
        <taxon>Bacilli</taxon>
        <taxon>Bacillales</taxon>
        <taxon>Bacillaceae</taxon>
        <taxon>Metabacillus</taxon>
    </lineage>
</organism>
<gene>
    <name evidence="8" type="ORF">ACFFIX_19045</name>
</gene>
<proteinExistence type="predicted"/>
<comment type="caution">
    <text evidence="8">The sequence shown here is derived from an EMBL/GenBank/DDBJ whole genome shotgun (WGS) entry which is preliminary data.</text>
</comment>
<evidence type="ECO:0000256" key="4">
    <source>
        <dbReference type="ARBA" id="ARBA00022989"/>
    </source>
</evidence>
<dbReference type="PANTHER" id="PTHR42718">
    <property type="entry name" value="MAJOR FACILITATOR SUPERFAMILY MULTIDRUG TRANSPORTER MFSC"/>
    <property type="match status" value="1"/>
</dbReference>
<protein>
    <submittedName>
        <fullName evidence="8">MFS transporter</fullName>
    </submittedName>
</protein>
<dbReference type="PRINTS" id="PR01036">
    <property type="entry name" value="TCRTETB"/>
</dbReference>
<evidence type="ECO:0000313" key="8">
    <source>
        <dbReference type="EMBL" id="MFC0273494.1"/>
    </source>
</evidence>
<name>A0ABV6GIV3_9BACI</name>
<keyword evidence="4 6" id="KW-1133">Transmembrane helix</keyword>
<feature type="transmembrane region" description="Helical" evidence="6">
    <location>
        <begin position="267"/>
        <end position="288"/>
    </location>
</feature>
<keyword evidence="3 6" id="KW-0812">Transmembrane</keyword>
<evidence type="ECO:0000256" key="2">
    <source>
        <dbReference type="ARBA" id="ARBA00022448"/>
    </source>
</evidence>
<feature type="transmembrane region" description="Helical" evidence="6">
    <location>
        <begin position="58"/>
        <end position="76"/>
    </location>
</feature>
<sequence length="463" mass="50779">MPSILTASSKTESKMHLQENKLILIWSFTTLLVVMNTTMFNVALPFVLKDFSLNSSTASWLVSGYSIMFAISTLTFGRLSDFVPLSRLLLIGICILGIASVIGFFSTHFFILLGARILQAAGAGAVMGLSLIMAGRYIPLVRRGKAMSIIASAASFAFGLGPVIGGVITQYLGWNYLFVVTGFSVLSIPFFQKLLPKEVIKKGHFDLYGAILTGLSVTGLLLFLNTFSYSILLGTIVLFAIWWKYLNKIEEPFIPPILLRNKQYTKLLFIGCSAFFINFSNLFLMPIILTTVFGKGPSEVGMIIFPGAIIAVIAGQFIGRLIDRFGNAPLIIFGQLFLLSATILFALLSSLNPYFILLIYMFASVGFTALSTSISNEITRILPISQIGSGIGIVQLMQFFGAGLGVTISGLLITIQESLSSEIVYRNIYICFSFVIINAVLIYGLYYRRSMLKQQPSYSSSLE</sequence>
<dbReference type="InterPro" id="IPR011701">
    <property type="entry name" value="MFS"/>
</dbReference>
<evidence type="ECO:0000256" key="3">
    <source>
        <dbReference type="ARBA" id="ARBA00022692"/>
    </source>
</evidence>
<keyword evidence="9" id="KW-1185">Reference proteome</keyword>
<feature type="transmembrane region" description="Helical" evidence="6">
    <location>
        <begin position="174"/>
        <end position="195"/>
    </location>
</feature>
<keyword evidence="2" id="KW-0813">Transport</keyword>
<accession>A0ABV6GIV3</accession>
<evidence type="ECO:0000256" key="6">
    <source>
        <dbReference type="SAM" id="Phobius"/>
    </source>
</evidence>
<dbReference type="Gene3D" id="1.20.1720.10">
    <property type="entry name" value="Multidrug resistance protein D"/>
    <property type="match status" value="1"/>
</dbReference>